<proteinExistence type="predicted"/>
<feature type="region of interest" description="Disordered" evidence="1">
    <location>
        <begin position="18"/>
        <end position="44"/>
    </location>
</feature>
<evidence type="ECO:0000313" key="2">
    <source>
        <dbReference type="EMBL" id="KOM54979.1"/>
    </source>
</evidence>
<organism evidence="2 3">
    <name type="scientific">Phaseolus angularis</name>
    <name type="common">Azuki bean</name>
    <name type="synonym">Vigna angularis</name>
    <dbReference type="NCBI Taxonomy" id="3914"/>
    <lineage>
        <taxon>Eukaryota</taxon>
        <taxon>Viridiplantae</taxon>
        <taxon>Streptophyta</taxon>
        <taxon>Embryophyta</taxon>
        <taxon>Tracheophyta</taxon>
        <taxon>Spermatophyta</taxon>
        <taxon>Magnoliopsida</taxon>
        <taxon>eudicotyledons</taxon>
        <taxon>Gunneridae</taxon>
        <taxon>Pentapetalae</taxon>
        <taxon>rosids</taxon>
        <taxon>fabids</taxon>
        <taxon>Fabales</taxon>
        <taxon>Fabaceae</taxon>
        <taxon>Papilionoideae</taxon>
        <taxon>50 kb inversion clade</taxon>
        <taxon>NPAAA clade</taxon>
        <taxon>indigoferoid/millettioid clade</taxon>
        <taxon>Phaseoleae</taxon>
        <taxon>Vigna</taxon>
    </lineage>
</organism>
<dbReference type="Gramene" id="KOM54979">
    <property type="protein sequence ID" value="KOM54979"/>
    <property type="gene ID" value="LR48_Vigan10g087100"/>
</dbReference>
<evidence type="ECO:0000313" key="3">
    <source>
        <dbReference type="Proteomes" id="UP000053144"/>
    </source>
</evidence>
<dbReference type="Proteomes" id="UP000053144">
    <property type="component" value="Chromosome 10"/>
</dbReference>
<protein>
    <submittedName>
        <fullName evidence="2">Uncharacterized protein</fullName>
    </submittedName>
</protein>
<gene>
    <name evidence="2" type="ORF">LR48_Vigan10g087100</name>
</gene>
<accession>A0A0L9VJV6</accession>
<dbReference type="EMBL" id="CM003380">
    <property type="protein sequence ID" value="KOM54979.1"/>
    <property type="molecule type" value="Genomic_DNA"/>
</dbReference>
<evidence type="ECO:0000256" key="1">
    <source>
        <dbReference type="SAM" id="MobiDB-lite"/>
    </source>
</evidence>
<dbReference type="AlphaFoldDB" id="A0A0L9VJV6"/>
<reference evidence="3" key="1">
    <citation type="journal article" date="2015" name="Proc. Natl. Acad. Sci. U.S.A.">
        <title>Genome sequencing of adzuki bean (Vigna angularis) provides insight into high starch and low fat accumulation and domestication.</title>
        <authorList>
            <person name="Yang K."/>
            <person name="Tian Z."/>
            <person name="Chen C."/>
            <person name="Luo L."/>
            <person name="Zhao B."/>
            <person name="Wang Z."/>
            <person name="Yu L."/>
            <person name="Li Y."/>
            <person name="Sun Y."/>
            <person name="Li W."/>
            <person name="Chen Y."/>
            <person name="Li Y."/>
            <person name="Zhang Y."/>
            <person name="Ai D."/>
            <person name="Zhao J."/>
            <person name="Shang C."/>
            <person name="Ma Y."/>
            <person name="Wu B."/>
            <person name="Wang M."/>
            <person name="Gao L."/>
            <person name="Sun D."/>
            <person name="Zhang P."/>
            <person name="Guo F."/>
            <person name="Wang W."/>
            <person name="Li Y."/>
            <person name="Wang J."/>
            <person name="Varshney R.K."/>
            <person name="Wang J."/>
            <person name="Ling H.Q."/>
            <person name="Wan P."/>
        </authorList>
    </citation>
    <scope>NUCLEOTIDE SEQUENCE</scope>
    <source>
        <strain evidence="3">cv. Jingnong 6</strain>
    </source>
</reference>
<name>A0A0L9VJV6_PHAAN</name>
<sequence>MATIVAGISKVSDALVGSKSARKNWDEQPPATPIETEHKEKGGSNFAEKSNFAAMGITIHENGGSNFAEKSTLTHLSRFLCPHCKKNSGTLSPCTLSGSSLRPPYLHHTEQQNRSSSFSFSPYRKRGHRRSTPDIPSFSLNRSVSSSDLYDCGHAKLVVHPDVLANLGWQLLRASQLLHHPGARTPIATQISYSPDNQSSNRLCVNEL</sequence>
<feature type="region of interest" description="Disordered" evidence="1">
    <location>
        <begin position="108"/>
        <end position="137"/>
    </location>
</feature>